<dbReference type="Pfam" id="PF00440">
    <property type="entry name" value="TetR_N"/>
    <property type="match status" value="1"/>
</dbReference>
<evidence type="ECO:0000259" key="6">
    <source>
        <dbReference type="PROSITE" id="PS50977"/>
    </source>
</evidence>
<evidence type="ECO:0000256" key="1">
    <source>
        <dbReference type="ARBA" id="ARBA00023015"/>
    </source>
</evidence>
<dbReference type="GO" id="GO:0000976">
    <property type="term" value="F:transcription cis-regulatory region binding"/>
    <property type="evidence" value="ECO:0007669"/>
    <property type="project" value="TreeGrafter"/>
</dbReference>
<dbReference type="AlphaFoldDB" id="A0A1H4T524"/>
<dbReference type="InterPro" id="IPR001647">
    <property type="entry name" value="HTH_TetR"/>
</dbReference>
<evidence type="ECO:0000256" key="3">
    <source>
        <dbReference type="ARBA" id="ARBA00023163"/>
    </source>
</evidence>
<dbReference type="GO" id="GO:0003700">
    <property type="term" value="F:DNA-binding transcription factor activity"/>
    <property type="evidence" value="ECO:0007669"/>
    <property type="project" value="TreeGrafter"/>
</dbReference>
<feature type="domain" description="HTH tetR-type" evidence="6">
    <location>
        <begin position="17"/>
        <end position="76"/>
    </location>
</feature>
<gene>
    <name evidence="7" type="ORF">SAMN04490220_1833</name>
</gene>
<dbReference type="InterPro" id="IPR049513">
    <property type="entry name" value="TetR_C_40"/>
</dbReference>
<keyword evidence="2 4" id="KW-0238">DNA-binding</keyword>
<dbReference type="PANTHER" id="PTHR30055:SF234">
    <property type="entry name" value="HTH-TYPE TRANSCRIPTIONAL REGULATOR BETI"/>
    <property type="match status" value="1"/>
</dbReference>
<feature type="DNA-binding region" description="H-T-H motif" evidence="4">
    <location>
        <begin position="39"/>
        <end position="58"/>
    </location>
</feature>
<reference evidence="8" key="1">
    <citation type="submission" date="2016-10" db="EMBL/GenBank/DDBJ databases">
        <authorList>
            <person name="Varghese N."/>
        </authorList>
    </citation>
    <scope>NUCLEOTIDE SEQUENCE [LARGE SCALE GENOMIC DNA]</scope>
    <source>
        <strain evidence="8">DSM 44719</strain>
    </source>
</reference>
<dbReference type="OrthoDB" id="3481545at2"/>
<organism evidence="7 8">
    <name type="scientific">Rhodococcus jostii</name>
    <dbReference type="NCBI Taxonomy" id="132919"/>
    <lineage>
        <taxon>Bacteria</taxon>
        <taxon>Bacillati</taxon>
        <taxon>Actinomycetota</taxon>
        <taxon>Actinomycetes</taxon>
        <taxon>Mycobacteriales</taxon>
        <taxon>Nocardiaceae</taxon>
        <taxon>Rhodococcus</taxon>
    </lineage>
</organism>
<keyword evidence="3" id="KW-0804">Transcription</keyword>
<feature type="region of interest" description="Disordered" evidence="5">
    <location>
        <begin position="199"/>
        <end position="220"/>
    </location>
</feature>
<accession>A0A1H4T524</accession>
<evidence type="ECO:0000256" key="2">
    <source>
        <dbReference type="ARBA" id="ARBA00023125"/>
    </source>
</evidence>
<proteinExistence type="predicted"/>
<dbReference type="InterPro" id="IPR009057">
    <property type="entry name" value="Homeodomain-like_sf"/>
</dbReference>
<name>A0A1H4T524_RHOJO</name>
<evidence type="ECO:0000313" key="8">
    <source>
        <dbReference type="Proteomes" id="UP000183407"/>
    </source>
</evidence>
<dbReference type="Pfam" id="PF21306">
    <property type="entry name" value="TetR_C_40"/>
    <property type="match status" value="1"/>
</dbReference>
<evidence type="ECO:0000313" key="7">
    <source>
        <dbReference type="EMBL" id="SEC51244.1"/>
    </source>
</evidence>
<feature type="compositionally biased region" description="Basic and acidic residues" evidence="5">
    <location>
        <begin position="199"/>
        <end position="214"/>
    </location>
</feature>
<dbReference type="EMBL" id="FNTL01000004">
    <property type="protein sequence ID" value="SEC51244.1"/>
    <property type="molecule type" value="Genomic_DNA"/>
</dbReference>
<dbReference type="PROSITE" id="PS50977">
    <property type="entry name" value="HTH_TETR_2"/>
    <property type="match status" value="1"/>
</dbReference>
<dbReference type="Proteomes" id="UP000183407">
    <property type="component" value="Unassembled WGS sequence"/>
</dbReference>
<dbReference type="RefSeq" id="WP_073360009.1">
    <property type="nucleotide sequence ID" value="NZ_FNTL01000004.1"/>
</dbReference>
<protein>
    <submittedName>
        <fullName evidence="7">DNA-binding transcriptional regulator, AcrR family</fullName>
    </submittedName>
</protein>
<dbReference type="SUPFAM" id="SSF46689">
    <property type="entry name" value="Homeodomain-like"/>
    <property type="match status" value="1"/>
</dbReference>
<dbReference type="InterPro" id="IPR050109">
    <property type="entry name" value="HTH-type_TetR-like_transc_reg"/>
</dbReference>
<dbReference type="Gene3D" id="1.10.357.10">
    <property type="entry name" value="Tetracycline Repressor, domain 2"/>
    <property type="match status" value="1"/>
</dbReference>
<evidence type="ECO:0000256" key="5">
    <source>
        <dbReference type="SAM" id="MobiDB-lite"/>
    </source>
</evidence>
<dbReference type="PANTHER" id="PTHR30055">
    <property type="entry name" value="HTH-TYPE TRANSCRIPTIONAL REGULATOR RUTR"/>
    <property type="match status" value="1"/>
</dbReference>
<evidence type="ECO:0000256" key="4">
    <source>
        <dbReference type="PROSITE-ProRule" id="PRU00335"/>
    </source>
</evidence>
<keyword evidence="1" id="KW-0805">Transcription regulation</keyword>
<sequence>MPDNGATAESRLERRKARTRTALIRAAQTFIAQGNLNVPVLEITQAADVGMGSFYNHFDSKEQLYQAAVEAALETHGELLDQLTGDLEDPAETFAQAFRLTGRLFRLQPFLSRILLNNAPALITADRGLAPRAQRDIEAATTAGRFIVRDPELALVLTAGAIMGLGQLLHDRPDRDDAETTDALAEDLLRTFGLTPDDAREVSRRPLPDLDGVAHDGSAA</sequence>